<dbReference type="RefSeq" id="WP_244305200.1">
    <property type="nucleotide sequence ID" value="NZ_JACIDB010000020.1"/>
</dbReference>
<sequence>MNVDRPPLPANGQTIADMLNMGCFGNGPAFWRWIETQAAQPYIAACAALRAPPVAGEFFAIDFDAPDILDADALERLRHKIEAEHGSADPSPVEPGQR</sequence>
<protein>
    <submittedName>
        <fullName evidence="1">Uncharacterized protein</fullName>
    </submittedName>
</protein>
<accession>A0AAW3TXM3</accession>
<dbReference type="Proteomes" id="UP000528945">
    <property type="component" value="Unassembled WGS sequence"/>
</dbReference>
<reference evidence="1 2" key="1">
    <citation type="submission" date="2020-08" db="EMBL/GenBank/DDBJ databases">
        <title>Genomic Encyclopedia of Type Strains, Phase IV (KMG-IV): sequencing the most valuable type-strain genomes for metagenomic binning, comparative biology and taxonomic classification.</title>
        <authorList>
            <person name="Goeker M."/>
        </authorList>
    </citation>
    <scope>NUCLEOTIDE SEQUENCE [LARGE SCALE GENOMIC DNA]</scope>
    <source>
        <strain evidence="1 2">DSM 15581</strain>
    </source>
</reference>
<dbReference type="EMBL" id="JACIDB010000020">
    <property type="protein sequence ID" value="MBB3877524.1"/>
    <property type="molecule type" value="Genomic_DNA"/>
</dbReference>
<dbReference type="AlphaFoldDB" id="A0AAW3TXM3"/>
<proteinExistence type="predicted"/>
<name>A0AAW3TXM3_9SPHN</name>
<organism evidence="1 2">
    <name type="scientific">Sphingomonas aquatilis</name>
    <dbReference type="NCBI Taxonomy" id="93063"/>
    <lineage>
        <taxon>Bacteria</taxon>
        <taxon>Pseudomonadati</taxon>
        <taxon>Pseudomonadota</taxon>
        <taxon>Alphaproteobacteria</taxon>
        <taxon>Sphingomonadales</taxon>
        <taxon>Sphingomonadaceae</taxon>
        <taxon>Sphingomonas</taxon>
    </lineage>
</organism>
<comment type="caution">
    <text evidence="1">The sequence shown here is derived from an EMBL/GenBank/DDBJ whole genome shotgun (WGS) entry which is preliminary data.</text>
</comment>
<gene>
    <name evidence="1" type="ORF">GGR47_003792</name>
</gene>
<evidence type="ECO:0000313" key="2">
    <source>
        <dbReference type="Proteomes" id="UP000528945"/>
    </source>
</evidence>
<evidence type="ECO:0000313" key="1">
    <source>
        <dbReference type="EMBL" id="MBB3877524.1"/>
    </source>
</evidence>
<keyword evidence="2" id="KW-1185">Reference proteome</keyword>